<protein>
    <submittedName>
        <fullName evidence="1">Uncharacterized protein</fullName>
    </submittedName>
</protein>
<organism evidence="1 2">
    <name type="scientific">Penicillium subrubescens</name>
    <dbReference type="NCBI Taxonomy" id="1316194"/>
    <lineage>
        <taxon>Eukaryota</taxon>
        <taxon>Fungi</taxon>
        <taxon>Dikarya</taxon>
        <taxon>Ascomycota</taxon>
        <taxon>Pezizomycotina</taxon>
        <taxon>Eurotiomycetes</taxon>
        <taxon>Eurotiomycetidae</taxon>
        <taxon>Eurotiales</taxon>
        <taxon>Aspergillaceae</taxon>
        <taxon>Penicillium</taxon>
    </lineage>
</organism>
<gene>
    <name evidence="1" type="ORF">PENSUB_7006</name>
</gene>
<dbReference type="EMBL" id="MNBE01000625">
    <property type="protein sequence ID" value="OKP02473.1"/>
    <property type="molecule type" value="Genomic_DNA"/>
</dbReference>
<name>A0A1Q5TQG9_9EURO</name>
<accession>A0A1Q5TQG9</accession>
<dbReference type="AlphaFoldDB" id="A0A1Q5TQG9"/>
<evidence type="ECO:0000313" key="1">
    <source>
        <dbReference type="EMBL" id="OKP02473.1"/>
    </source>
</evidence>
<sequence length="102" mass="11852">MPSSHHRVPNMQTRYVNIYFDPQDAYLSDIDLLGLIQDKISQGDVKITPWSIMRESRLCYSIKVTGEFHGSGDMCGLALNKVYLWIRYLSADGLPFFRRDMF</sequence>
<keyword evidence="2" id="KW-1185">Reference proteome</keyword>
<comment type="caution">
    <text evidence="1">The sequence shown here is derived from an EMBL/GenBank/DDBJ whole genome shotgun (WGS) entry which is preliminary data.</text>
</comment>
<dbReference type="Proteomes" id="UP000186955">
    <property type="component" value="Unassembled WGS sequence"/>
</dbReference>
<proteinExistence type="predicted"/>
<evidence type="ECO:0000313" key="2">
    <source>
        <dbReference type="Proteomes" id="UP000186955"/>
    </source>
</evidence>
<reference evidence="1 2" key="1">
    <citation type="submission" date="2016-10" db="EMBL/GenBank/DDBJ databases">
        <title>Genome sequence of the ascomycete fungus Penicillium subrubescens.</title>
        <authorList>
            <person name="De Vries R.P."/>
            <person name="Peng M."/>
            <person name="Dilokpimol A."/>
            <person name="Hilden K."/>
            <person name="Makela M.R."/>
            <person name="Grigoriev I."/>
            <person name="Riley R."/>
            <person name="Granchi Z."/>
        </authorList>
    </citation>
    <scope>NUCLEOTIDE SEQUENCE [LARGE SCALE GENOMIC DNA]</scope>
    <source>
        <strain evidence="1 2">CBS 132785</strain>
    </source>
</reference>